<sequence length="224" mass="24211">MPNSYSLTVINNSELDRPTFAVFATLPASSAYDTLSLAWLTQPINAQNQYVFTWDIAWGFAWSAQGTGAGYQWTGSGKLPANPNAADQCKAQLSYNQDFELTPVNGNPDGQTLWVTDAPTVPLPSDQASSVAITLDGNSVCATNAGPNLSQTFTLHPTYYIDAGNYVQGQMVDGSSVSNFQELAYTGGNTALTVTLNPDNTWDTKSSKQLDYRQVFAAREVRGR</sequence>
<dbReference type="AlphaFoldDB" id="A0A6N9YRC5"/>
<accession>A0A6N9YRC5</accession>
<keyword evidence="2" id="KW-1185">Reference proteome</keyword>
<gene>
    <name evidence="1" type="ORF">G1H11_20130</name>
</gene>
<evidence type="ECO:0000313" key="1">
    <source>
        <dbReference type="EMBL" id="NED97611.1"/>
    </source>
</evidence>
<dbReference type="EMBL" id="JAAGOB010000012">
    <property type="protein sequence ID" value="NED97611.1"/>
    <property type="molecule type" value="Genomic_DNA"/>
</dbReference>
<dbReference type="Proteomes" id="UP000469185">
    <property type="component" value="Unassembled WGS sequence"/>
</dbReference>
<proteinExistence type="predicted"/>
<evidence type="ECO:0000313" key="2">
    <source>
        <dbReference type="Proteomes" id="UP000469185"/>
    </source>
</evidence>
<reference evidence="1 2" key="1">
    <citation type="submission" date="2020-02" db="EMBL/GenBank/DDBJ databases">
        <authorList>
            <person name="Li X.-J."/>
            <person name="Feng X.-M."/>
        </authorList>
    </citation>
    <scope>NUCLEOTIDE SEQUENCE [LARGE SCALE GENOMIC DNA]</scope>
    <source>
        <strain evidence="1 2">CGMCC 4.7225</strain>
    </source>
</reference>
<evidence type="ECO:0008006" key="3">
    <source>
        <dbReference type="Google" id="ProtNLM"/>
    </source>
</evidence>
<protein>
    <recommendedName>
        <fullName evidence="3">Protein rhiA</fullName>
    </recommendedName>
</protein>
<dbReference type="RefSeq" id="WP_163820380.1">
    <property type="nucleotide sequence ID" value="NZ_JAAGOB010000012.1"/>
</dbReference>
<name>A0A6N9YRC5_9ACTN</name>
<organism evidence="1 2">
    <name type="scientific">Phytoactinopolyspora alkaliphila</name>
    <dbReference type="NCBI Taxonomy" id="1783498"/>
    <lineage>
        <taxon>Bacteria</taxon>
        <taxon>Bacillati</taxon>
        <taxon>Actinomycetota</taxon>
        <taxon>Actinomycetes</taxon>
        <taxon>Jiangellales</taxon>
        <taxon>Jiangellaceae</taxon>
        <taxon>Phytoactinopolyspora</taxon>
    </lineage>
</organism>
<comment type="caution">
    <text evidence="1">The sequence shown here is derived from an EMBL/GenBank/DDBJ whole genome shotgun (WGS) entry which is preliminary data.</text>
</comment>